<evidence type="ECO:0000259" key="2">
    <source>
        <dbReference type="PROSITE" id="PS50983"/>
    </source>
</evidence>
<dbReference type="InterPro" id="IPR002491">
    <property type="entry name" value="ABC_transptr_periplasmic_BD"/>
</dbReference>
<proteinExistence type="predicted"/>
<sequence>MRLEPILAGLCTGLLLSTASLADELPQRWISAGGAATEWIVELGGQDRLVGVDTTSQHPETVTALPSVGYQRQLSAEGVLTLAPDLLLGTEEMGPPPVLIQLEKAGVRIERLSASSELNALEDNLLRLGALLGEPERAQLALEDFHRQLNDLQRQIKLASKTDQPPGVLLLLGVGGNSPLVAGRNTMADWLLRQAGARNLAEHEGYKNLAAEAMLALDADWLVLTDRQLRGVEGQQALMAQNPSLAASRAVREGHLLSIDPTLLVGGLGPGLPDALRQLSHAFYPRLQEHRAEASQ</sequence>
<dbReference type="InterPro" id="IPR050902">
    <property type="entry name" value="ABC_Transporter_SBP"/>
</dbReference>
<reference evidence="5 6" key="1">
    <citation type="submission" date="2016-10" db="EMBL/GenBank/DDBJ databases">
        <authorList>
            <person name="de Groot N.N."/>
        </authorList>
    </citation>
    <scope>NUCLEOTIDE SEQUENCE [LARGE SCALE GENOMIC DNA]</scope>
    <source>
        <strain evidence="4 5">CGMCC 1.9095</strain>
        <strain evidence="3 6">DSM 22558</strain>
    </source>
</reference>
<dbReference type="Proteomes" id="UP000186599">
    <property type="component" value="Unassembled WGS sequence"/>
</dbReference>
<feature type="signal peptide" evidence="1">
    <location>
        <begin position="1"/>
        <end position="22"/>
    </location>
</feature>
<dbReference type="Pfam" id="PF01497">
    <property type="entry name" value="Peripla_BP_2"/>
    <property type="match status" value="1"/>
</dbReference>
<dbReference type="SUPFAM" id="SSF53807">
    <property type="entry name" value="Helical backbone' metal receptor"/>
    <property type="match status" value="1"/>
</dbReference>
<dbReference type="STRING" id="653930.SAMN05216589_1743"/>
<accession>A0A1H9SYN7</accession>
<gene>
    <name evidence="4" type="ORF">SAMN04487855_1570</name>
    <name evidence="3" type="ORF">SAMN05216589_1743</name>
</gene>
<keyword evidence="1" id="KW-0732">Signal</keyword>
<dbReference type="OrthoDB" id="9797736at2"/>
<dbReference type="Proteomes" id="UP000186904">
    <property type="component" value="Unassembled WGS sequence"/>
</dbReference>
<evidence type="ECO:0000313" key="5">
    <source>
        <dbReference type="Proteomes" id="UP000186599"/>
    </source>
</evidence>
<dbReference type="EMBL" id="FOUA01000002">
    <property type="protein sequence ID" value="SFL91268.1"/>
    <property type="molecule type" value="Genomic_DNA"/>
</dbReference>
<dbReference type="AlphaFoldDB" id="A0A1H9SYN7"/>
<dbReference type="PROSITE" id="PS50983">
    <property type="entry name" value="FE_B12_PBP"/>
    <property type="match status" value="1"/>
</dbReference>
<organism evidence="3 6">
    <name type="scientific">Halopseudomonas bauzanensis</name>
    <dbReference type="NCBI Taxonomy" id="653930"/>
    <lineage>
        <taxon>Bacteria</taxon>
        <taxon>Pseudomonadati</taxon>
        <taxon>Pseudomonadota</taxon>
        <taxon>Gammaproteobacteria</taxon>
        <taxon>Pseudomonadales</taxon>
        <taxon>Pseudomonadaceae</taxon>
        <taxon>Halopseudomonas</taxon>
    </lineage>
</organism>
<feature type="domain" description="Fe/B12 periplasmic-binding" evidence="2">
    <location>
        <begin position="28"/>
        <end position="287"/>
    </location>
</feature>
<dbReference type="PANTHER" id="PTHR30535">
    <property type="entry name" value="VITAMIN B12-BINDING PROTEIN"/>
    <property type="match status" value="1"/>
</dbReference>
<evidence type="ECO:0000313" key="3">
    <source>
        <dbReference type="EMBL" id="SER89996.1"/>
    </source>
</evidence>
<evidence type="ECO:0000313" key="6">
    <source>
        <dbReference type="Proteomes" id="UP000186904"/>
    </source>
</evidence>
<feature type="chain" id="PRO_5010472978" evidence="1">
    <location>
        <begin position="23"/>
        <end position="296"/>
    </location>
</feature>
<dbReference type="PANTHER" id="PTHR30535:SF4">
    <property type="entry name" value="HEMIN-BINDING PERIPLASMIC PROTEIN HMUT"/>
    <property type="match status" value="1"/>
</dbReference>
<dbReference type="RefSeq" id="WP_074779132.1">
    <property type="nucleotide sequence ID" value="NZ_FOGN01000002.1"/>
</dbReference>
<keyword evidence="5" id="KW-1185">Reference proteome</keyword>
<evidence type="ECO:0000256" key="1">
    <source>
        <dbReference type="SAM" id="SignalP"/>
    </source>
</evidence>
<evidence type="ECO:0000313" key="4">
    <source>
        <dbReference type="EMBL" id="SFL91268.1"/>
    </source>
</evidence>
<dbReference type="Gene3D" id="3.40.50.1980">
    <property type="entry name" value="Nitrogenase molybdenum iron protein domain"/>
    <property type="match status" value="2"/>
</dbReference>
<protein>
    <submittedName>
        <fullName evidence="3">Iron complex transport system substrate-binding protein</fullName>
    </submittedName>
</protein>
<dbReference type="EMBL" id="FOGN01000002">
    <property type="protein sequence ID" value="SER89996.1"/>
    <property type="molecule type" value="Genomic_DNA"/>
</dbReference>
<name>A0A1H9SYN7_9GAMM</name>